<evidence type="ECO:0000313" key="8">
    <source>
        <dbReference type="Proteomes" id="UP000190774"/>
    </source>
</evidence>
<dbReference type="GO" id="GO:0071555">
    <property type="term" value="P:cell wall organization"/>
    <property type="evidence" value="ECO:0007669"/>
    <property type="project" value="TreeGrafter"/>
</dbReference>
<keyword evidence="3 4" id="KW-0472">Membrane</keyword>
<dbReference type="GO" id="GO:0005886">
    <property type="term" value="C:plasma membrane"/>
    <property type="evidence" value="ECO:0007669"/>
    <property type="project" value="TreeGrafter"/>
</dbReference>
<dbReference type="AlphaFoldDB" id="A0A1T4XS79"/>
<dbReference type="SUPFAM" id="SSF56519">
    <property type="entry name" value="Penicillin binding protein dimerisation domain"/>
    <property type="match status" value="1"/>
</dbReference>
<keyword evidence="2" id="KW-0645">Protease</keyword>
<keyword evidence="4" id="KW-0812">Transmembrane</keyword>
<dbReference type="InterPro" id="IPR005311">
    <property type="entry name" value="PBP_dimer"/>
</dbReference>
<proteinExistence type="predicted"/>
<comment type="subcellular location">
    <subcellularLocation>
        <location evidence="1">Membrane</location>
    </subcellularLocation>
</comment>
<evidence type="ECO:0000259" key="6">
    <source>
        <dbReference type="Pfam" id="PF03717"/>
    </source>
</evidence>
<dbReference type="Gene3D" id="3.90.1310.10">
    <property type="entry name" value="Penicillin-binding protein 2a (Domain 2)"/>
    <property type="match status" value="1"/>
</dbReference>
<dbReference type="EMBL" id="FUYE01000005">
    <property type="protein sequence ID" value="SKA92394.1"/>
    <property type="molecule type" value="Genomic_DNA"/>
</dbReference>
<name>A0A1T4XS79_9BACT</name>
<keyword evidence="2" id="KW-0121">Carboxypeptidase</keyword>
<evidence type="ECO:0000256" key="1">
    <source>
        <dbReference type="ARBA" id="ARBA00004370"/>
    </source>
</evidence>
<dbReference type="Pfam" id="PF03717">
    <property type="entry name" value="PBP_dimer"/>
    <property type="match status" value="1"/>
</dbReference>
<evidence type="ECO:0000256" key="2">
    <source>
        <dbReference type="ARBA" id="ARBA00022645"/>
    </source>
</evidence>
<dbReference type="PANTHER" id="PTHR30627">
    <property type="entry name" value="PEPTIDOGLYCAN D,D-TRANSPEPTIDASE"/>
    <property type="match status" value="1"/>
</dbReference>
<dbReference type="Pfam" id="PF00905">
    <property type="entry name" value="Transpeptidase"/>
    <property type="match status" value="1"/>
</dbReference>
<evidence type="ECO:0000256" key="3">
    <source>
        <dbReference type="ARBA" id="ARBA00023136"/>
    </source>
</evidence>
<keyword evidence="4" id="KW-1133">Transmembrane helix</keyword>
<dbReference type="Gene3D" id="3.40.710.10">
    <property type="entry name" value="DD-peptidase/beta-lactamase superfamily"/>
    <property type="match status" value="1"/>
</dbReference>
<dbReference type="OrthoDB" id="9770103at2"/>
<dbReference type="Proteomes" id="UP000190774">
    <property type="component" value="Unassembled WGS sequence"/>
</dbReference>
<sequence length="631" mass="70343">MISPTPNQNQIRRDRPLFHRMMLITCLLTLCFSGVAWRLYDLHLKRGVDLAEEAAKKFREDRVLPAQRGSIKDHSDRYLAYDEEVYELQTDRVHLHDVRSILPNLARIRGVKQKDLTRTLSNEQILDAYHRHVAEALCAKLGGPVEAMLEKVTSRRPIEVLTHNMNDDEAKDWRRHLESLLVKGVYVKPAVRRHYPTDNRLALIIGGVEDGKGGVQGIEKTYEDVLRGIPGSVCVEHDKYGRELLLYRGEIKEPVHGKDVHLTIDLQMQDAVDSIVAQAQAQYRPNKMMAIVTEVSTGSILAMSFLPGHDRTEPASTNWKNLTIYEPYEPGSTFKVVAFTAALDQRKITLNEQIDCHWGQYTDPVLKSHLSDVSKMGTVLMREAFAKSSNIATYKVFKRLGQDTFLDYVKRFGFGRKTGIELSGESRGYINDTKWSNTTSSRFPIGYEVNVTPLQMAMAYGAIANGGILMKPRLVEQIVEDGGRKVTRMQPEAVGQVCTGKAAELMRELLSGVVEHGTGTRAQVEGIEVAGKTGTSLRYDPELIVGKNKDGTPKKGGYRDDQWITSFAGFAPAKDPKVVCVVVLDNPHAPNPHDIGGGKVAAPIFAEIVSEVLKQLSIRPQRPLALEGGAE</sequence>
<gene>
    <name evidence="7" type="ORF">SAMN02745166_01889</name>
</gene>
<dbReference type="Gene3D" id="3.30.450.330">
    <property type="match status" value="1"/>
</dbReference>
<protein>
    <submittedName>
        <fullName evidence="7">Stage V sporulation protein D (Sporulation-specific penicillin-binding protein)</fullName>
    </submittedName>
</protein>
<dbReference type="InterPro" id="IPR012338">
    <property type="entry name" value="Beta-lactam/transpept-like"/>
</dbReference>
<dbReference type="InterPro" id="IPR036138">
    <property type="entry name" value="PBP_dimer_sf"/>
</dbReference>
<dbReference type="InterPro" id="IPR050515">
    <property type="entry name" value="Beta-lactam/transpept"/>
</dbReference>
<keyword evidence="2" id="KW-0378">Hydrolase</keyword>
<evidence type="ECO:0000259" key="5">
    <source>
        <dbReference type="Pfam" id="PF00905"/>
    </source>
</evidence>
<reference evidence="8" key="1">
    <citation type="submission" date="2017-02" db="EMBL/GenBank/DDBJ databases">
        <authorList>
            <person name="Varghese N."/>
            <person name="Submissions S."/>
        </authorList>
    </citation>
    <scope>NUCLEOTIDE SEQUENCE [LARGE SCALE GENOMIC DNA]</scope>
    <source>
        <strain evidence="8">ATCC 700200</strain>
    </source>
</reference>
<organism evidence="7 8">
    <name type="scientific">Prosthecobacter debontii</name>
    <dbReference type="NCBI Taxonomy" id="48467"/>
    <lineage>
        <taxon>Bacteria</taxon>
        <taxon>Pseudomonadati</taxon>
        <taxon>Verrucomicrobiota</taxon>
        <taxon>Verrucomicrobiia</taxon>
        <taxon>Verrucomicrobiales</taxon>
        <taxon>Verrucomicrobiaceae</taxon>
        <taxon>Prosthecobacter</taxon>
    </lineage>
</organism>
<dbReference type="RefSeq" id="WP_078813069.1">
    <property type="nucleotide sequence ID" value="NZ_FUYE01000005.1"/>
</dbReference>
<keyword evidence="8" id="KW-1185">Reference proteome</keyword>
<evidence type="ECO:0000313" key="7">
    <source>
        <dbReference type="EMBL" id="SKA92394.1"/>
    </source>
</evidence>
<feature type="domain" description="Penicillin-binding protein transpeptidase" evidence="5">
    <location>
        <begin position="288"/>
        <end position="609"/>
    </location>
</feature>
<dbReference type="GO" id="GO:0008658">
    <property type="term" value="F:penicillin binding"/>
    <property type="evidence" value="ECO:0007669"/>
    <property type="project" value="InterPro"/>
</dbReference>
<feature type="transmembrane region" description="Helical" evidence="4">
    <location>
        <begin position="21"/>
        <end position="40"/>
    </location>
</feature>
<feature type="domain" description="Penicillin-binding protein dimerisation" evidence="6">
    <location>
        <begin position="64"/>
        <end position="244"/>
    </location>
</feature>
<dbReference type="SUPFAM" id="SSF56601">
    <property type="entry name" value="beta-lactamase/transpeptidase-like"/>
    <property type="match status" value="1"/>
</dbReference>
<dbReference type="InterPro" id="IPR001460">
    <property type="entry name" value="PCN-bd_Tpept"/>
</dbReference>
<evidence type="ECO:0000256" key="4">
    <source>
        <dbReference type="SAM" id="Phobius"/>
    </source>
</evidence>
<dbReference type="STRING" id="48467.SAMN02745166_01889"/>
<dbReference type="GO" id="GO:0004180">
    <property type="term" value="F:carboxypeptidase activity"/>
    <property type="evidence" value="ECO:0007669"/>
    <property type="project" value="UniProtKB-KW"/>
</dbReference>
<accession>A0A1T4XS79</accession>
<dbReference type="PANTHER" id="PTHR30627:SF1">
    <property type="entry name" value="PEPTIDOGLYCAN D,D-TRANSPEPTIDASE FTSI"/>
    <property type="match status" value="1"/>
</dbReference>